<accession>A0ABQ9EZA7</accession>
<comment type="similarity">
    <text evidence="2">Belongs to the type-B carboxylesterase/lipase family.</text>
</comment>
<name>A0ABQ9EZA7_TEGGR</name>
<evidence type="ECO:0000256" key="6">
    <source>
        <dbReference type="ARBA" id="ARBA00023157"/>
    </source>
</evidence>
<keyword evidence="5 9" id="KW-0472">Membrane</keyword>
<comment type="caution">
    <text evidence="11">The sequence shown here is derived from an EMBL/GenBank/DDBJ whole genome shotgun (WGS) entry which is preliminary data.</text>
</comment>
<evidence type="ECO:0000256" key="5">
    <source>
        <dbReference type="ARBA" id="ARBA00023136"/>
    </source>
</evidence>
<feature type="transmembrane region" description="Helical" evidence="9">
    <location>
        <begin position="468"/>
        <end position="493"/>
    </location>
</feature>
<keyword evidence="6" id="KW-1015">Disulfide bond</keyword>
<dbReference type="SUPFAM" id="SSF53474">
    <property type="entry name" value="alpha/beta-Hydrolases"/>
    <property type="match status" value="1"/>
</dbReference>
<feature type="region of interest" description="Disordered" evidence="8">
    <location>
        <begin position="393"/>
        <end position="447"/>
    </location>
</feature>
<evidence type="ECO:0000256" key="7">
    <source>
        <dbReference type="ARBA" id="ARBA00023180"/>
    </source>
</evidence>
<dbReference type="PANTHER" id="PTHR43903">
    <property type="entry name" value="NEUROLIGIN"/>
    <property type="match status" value="1"/>
</dbReference>
<feature type="region of interest" description="Disordered" evidence="8">
    <location>
        <begin position="506"/>
        <end position="544"/>
    </location>
</feature>
<dbReference type="Proteomes" id="UP001217089">
    <property type="component" value="Unassembled WGS sequence"/>
</dbReference>
<dbReference type="PRINTS" id="PR01090">
    <property type="entry name" value="NEUROLIGIN"/>
</dbReference>
<feature type="compositionally biased region" description="Polar residues" evidence="8">
    <location>
        <begin position="595"/>
        <end position="611"/>
    </location>
</feature>
<feature type="region of interest" description="Disordered" evidence="8">
    <location>
        <begin position="580"/>
        <end position="636"/>
    </location>
</feature>
<evidence type="ECO:0000256" key="9">
    <source>
        <dbReference type="SAM" id="Phobius"/>
    </source>
</evidence>
<keyword evidence="4" id="KW-0130">Cell adhesion</keyword>
<evidence type="ECO:0000256" key="8">
    <source>
        <dbReference type="SAM" id="MobiDB-lite"/>
    </source>
</evidence>
<reference evidence="11 12" key="1">
    <citation type="submission" date="2022-12" db="EMBL/GenBank/DDBJ databases">
        <title>Chromosome-level genome of Tegillarca granosa.</title>
        <authorList>
            <person name="Kim J."/>
        </authorList>
    </citation>
    <scope>NUCLEOTIDE SEQUENCE [LARGE SCALE GENOMIC DNA]</scope>
    <source>
        <strain evidence="11">Teg-2019</strain>
        <tissue evidence="11">Adductor muscle</tissue>
    </source>
</reference>
<keyword evidence="7" id="KW-0325">Glycoprotein</keyword>
<dbReference type="Pfam" id="PF00135">
    <property type="entry name" value="COesterase"/>
    <property type="match status" value="1"/>
</dbReference>
<keyword evidence="12" id="KW-1185">Reference proteome</keyword>
<evidence type="ECO:0000256" key="2">
    <source>
        <dbReference type="ARBA" id="ARBA00005964"/>
    </source>
</evidence>
<evidence type="ECO:0000313" key="11">
    <source>
        <dbReference type="EMBL" id="KAJ8310504.1"/>
    </source>
</evidence>
<dbReference type="InterPro" id="IPR000460">
    <property type="entry name" value="Nlgn"/>
</dbReference>
<feature type="compositionally biased region" description="Polar residues" evidence="8">
    <location>
        <begin position="533"/>
        <end position="543"/>
    </location>
</feature>
<evidence type="ECO:0000313" key="12">
    <source>
        <dbReference type="Proteomes" id="UP001217089"/>
    </source>
</evidence>
<evidence type="ECO:0000256" key="1">
    <source>
        <dbReference type="ARBA" id="ARBA00004251"/>
    </source>
</evidence>
<evidence type="ECO:0000256" key="3">
    <source>
        <dbReference type="ARBA" id="ARBA00022475"/>
    </source>
</evidence>
<dbReference type="Gene3D" id="3.40.50.1820">
    <property type="entry name" value="alpha/beta hydrolase"/>
    <property type="match status" value="1"/>
</dbReference>
<evidence type="ECO:0000256" key="4">
    <source>
        <dbReference type="ARBA" id="ARBA00022889"/>
    </source>
</evidence>
<comment type="subcellular location">
    <subcellularLocation>
        <location evidence="1">Cell membrane</location>
        <topology evidence="1">Single-pass type I membrane protein</topology>
    </subcellularLocation>
</comment>
<evidence type="ECO:0000259" key="10">
    <source>
        <dbReference type="Pfam" id="PF00135"/>
    </source>
</evidence>
<dbReference type="EMBL" id="JARBDR010000640">
    <property type="protein sequence ID" value="KAJ8310504.1"/>
    <property type="molecule type" value="Genomic_DNA"/>
</dbReference>
<proteinExistence type="inferred from homology"/>
<sequence>MAVLTWIRENIAQFGGDTNRVTLFGHGHGAALVNILMLSPMVGLLFQRAILQSGSALSSWATSVDPVACTQLLAEKVNCSQYLNNSRNLINCLRNKSADKLVNNVPLAPKYYSCFAPSPSPTGSGSLFPGTVEELMTKRSRTFSSADIIFGVTKNEAYSYLKQEEIENGISEERKAQIIRTYVHNLFKYHKQKIFDILSHEYSEWDKTQDDATRRDNVMKMLSDGQYVAPLMQMAKQHATMGGDTYLYTFAYSTQSEEFPKWSSGVHGDELPYVFGAPLVEGISPFPNKNPNLPKGPPKKENDKFADLVWPKYDLSRQQYLQFGKKPLLKHHYRGKELSVWLNLLPKINKPDPSQKGTNPDPFDHLLKQSNNMSSFDDYSRLLSNFHRIFPSPPPIPPMTPIQGDGTSASTHVNKQDPGGIKVFPQKSTNRPPVSPSDVTQEEPVDTTTAAPVNVASQQDASLAHSSVPLSIVVAVGCSLLFLNILIFAGVYYQRERIKKLKATNRNHQEELRNSRKPEREIGDPGGHETTGLMDSSQPNQLSPVKIVNTKPDIQNNPIYSAISKPQDSCTVSYAYTAVPTSSSSPMHRQRTHHSQCNSTSQPFKTGSTFGDISGRPPDRPSPKTSDRDRNTYKQDKLNQITSKEHKSSNNAITIGCFSKELFYKVDQH</sequence>
<feature type="compositionally biased region" description="Basic and acidic residues" evidence="8">
    <location>
        <begin position="617"/>
        <end position="636"/>
    </location>
</feature>
<keyword evidence="9" id="KW-0812">Transmembrane</keyword>
<dbReference type="InterPro" id="IPR029058">
    <property type="entry name" value="AB_hydrolase_fold"/>
</dbReference>
<organism evidence="11 12">
    <name type="scientific">Tegillarca granosa</name>
    <name type="common">Malaysian cockle</name>
    <name type="synonym">Anadara granosa</name>
    <dbReference type="NCBI Taxonomy" id="220873"/>
    <lineage>
        <taxon>Eukaryota</taxon>
        <taxon>Metazoa</taxon>
        <taxon>Spiralia</taxon>
        <taxon>Lophotrochozoa</taxon>
        <taxon>Mollusca</taxon>
        <taxon>Bivalvia</taxon>
        <taxon>Autobranchia</taxon>
        <taxon>Pteriomorphia</taxon>
        <taxon>Arcoida</taxon>
        <taxon>Arcoidea</taxon>
        <taxon>Arcidae</taxon>
        <taxon>Tegillarca</taxon>
    </lineage>
</organism>
<feature type="domain" description="Carboxylesterase type B" evidence="10">
    <location>
        <begin position="3"/>
        <end position="341"/>
    </location>
</feature>
<dbReference type="InterPro" id="IPR002018">
    <property type="entry name" value="CarbesteraseB"/>
</dbReference>
<dbReference type="InterPro" id="IPR051093">
    <property type="entry name" value="Neuroligin/BSAL"/>
</dbReference>
<keyword evidence="3" id="KW-1003">Cell membrane</keyword>
<gene>
    <name evidence="11" type="ORF">KUTeg_012369</name>
</gene>
<feature type="compositionally biased region" description="Basic and acidic residues" evidence="8">
    <location>
        <begin position="507"/>
        <end position="527"/>
    </location>
</feature>
<keyword evidence="9" id="KW-1133">Transmembrane helix</keyword>
<protein>
    <recommendedName>
        <fullName evidence="10">Carboxylesterase type B domain-containing protein</fullName>
    </recommendedName>
</protein>